<evidence type="ECO:0000313" key="1">
    <source>
        <dbReference type="EMBL" id="MBV4355723.1"/>
    </source>
</evidence>
<comment type="caution">
    <text evidence="1">The sequence shown here is derived from an EMBL/GenBank/DDBJ whole genome shotgun (WGS) entry which is preliminary data.</text>
</comment>
<name>A0A9E2S5S1_9BACT</name>
<sequence length="314" mass="35751">MKISHLKLKPFLLQFGFTLIIFAAKGQSKDSATVPRWINFGHDYRKEYTEAHSIFDYNRAMLTSSNDTLERSFWNSWFRDNGPITFESSFINGKLNGLQVGYYPNGIVGSVMYYLNGLPWDAVSLSDSCGHTYYPGSLSQGNGTLPFLSASGKDLGYRTFKNGHVDGPYLHKDVWGSTAVAGEVRYKPQCVNYFPAFKVKYKLGGTEMIDVFDTAAFNGLKNIFNSYVILNAKDSVKELERDYEDINQVFGDADAVPAGKWRIYDYETNKTHQEIDYDDCGNPIKITYYDKEGKIRDVRTYPCASKRKRKIIVQ</sequence>
<keyword evidence="2" id="KW-1185">Reference proteome</keyword>
<dbReference type="Proteomes" id="UP000812270">
    <property type="component" value="Unassembled WGS sequence"/>
</dbReference>
<reference evidence="1" key="1">
    <citation type="submission" date="2021-06" db="EMBL/GenBank/DDBJ databases">
        <authorList>
            <person name="Huq M.A."/>
        </authorList>
    </citation>
    <scope>NUCLEOTIDE SEQUENCE</scope>
    <source>
        <strain evidence="1">MAH-26</strain>
    </source>
</reference>
<protein>
    <submittedName>
        <fullName evidence="1">Uncharacterized protein</fullName>
    </submittedName>
</protein>
<organism evidence="1 2">
    <name type="scientific">Pinibacter aurantiacus</name>
    <dbReference type="NCBI Taxonomy" id="2851599"/>
    <lineage>
        <taxon>Bacteria</taxon>
        <taxon>Pseudomonadati</taxon>
        <taxon>Bacteroidota</taxon>
        <taxon>Chitinophagia</taxon>
        <taxon>Chitinophagales</taxon>
        <taxon>Chitinophagaceae</taxon>
        <taxon>Pinibacter</taxon>
    </lineage>
</organism>
<dbReference type="AlphaFoldDB" id="A0A9E2S5S1"/>
<accession>A0A9E2S5S1</accession>
<evidence type="ECO:0000313" key="2">
    <source>
        <dbReference type="Proteomes" id="UP000812270"/>
    </source>
</evidence>
<dbReference type="EMBL" id="JAHSPG010000001">
    <property type="protein sequence ID" value="MBV4355723.1"/>
    <property type="molecule type" value="Genomic_DNA"/>
</dbReference>
<dbReference type="RefSeq" id="WP_217789269.1">
    <property type="nucleotide sequence ID" value="NZ_JAHSPG010000001.1"/>
</dbReference>
<proteinExistence type="predicted"/>
<gene>
    <name evidence="1" type="ORF">KTO63_01095</name>
</gene>